<feature type="transmembrane region" description="Helical" evidence="1">
    <location>
        <begin position="431"/>
        <end position="457"/>
    </location>
</feature>
<feature type="transmembrane region" description="Helical" evidence="1">
    <location>
        <begin position="40"/>
        <end position="58"/>
    </location>
</feature>
<dbReference type="GeneID" id="301325453"/>
<dbReference type="EMBL" id="JAUSWM010000002">
    <property type="protein sequence ID" value="MDQ0482431.1"/>
    <property type="molecule type" value="Genomic_DNA"/>
</dbReference>
<feature type="transmembrane region" description="Helical" evidence="1">
    <location>
        <begin position="390"/>
        <end position="410"/>
    </location>
</feature>
<dbReference type="NCBIfam" id="TIGR04370">
    <property type="entry name" value="glyco_rpt_poly"/>
    <property type="match status" value="1"/>
</dbReference>
<dbReference type="Proteomes" id="UP001226720">
    <property type="component" value="Unassembled WGS sequence"/>
</dbReference>
<keyword evidence="3" id="KW-1185">Reference proteome</keyword>
<keyword evidence="1" id="KW-0472">Membrane</keyword>
<keyword evidence="1" id="KW-0812">Transmembrane</keyword>
<protein>
    <submittedName>
        <fullName evidence="2">Oligosaccharide repeat unit polymerase</fullName>
    </submittedName>
</protein>
<evidence type="ECO:0000313" key="2">
    <source>
        <dbReference type="EMBL" id="MDQ0482431.1"/>
    </source>
</evidence>
<evidence type="ECO:0000313" key="3">
    <source>
        <dbReference type="Proteomes" id="UP001226720"/>
    </source>
</evidence>
<evidence type="ECO:0000256" key="1">
    <source>
        <dbReference type="SAM" id="Phobius"/>
    </source>
</evidence>
<feature type="transmembrane region" description="Helical" evidence="1">
    <location>
        <begin position="151"/>
        <end position="175"/>
    </location>
</feature>
<comment type="caution">
    <text evidence="2">The sequence shown here is derived from an EMBL/GenBank/DDBJ whole genome shotgun (WGS) entry which is preliminary data.</text>
</comment>
<feature type="transmembrane region" description="Helical" evidence="1">
    <location>
        <begin position="222"/>
        <end position="239"/>
    </location>
</feature>
<name>A0ABU0JZA7_9BACL</name>
<feature type="transmembrane region" description="Helical" evidence="1">
    <location>
        <begin position="270"/>
        <end position="287"/>
    </location>
</feature>
<keyword evidence="1" id="KW-1133">Transmembrane helix</keyword>
<organism evidence="2 3">
    <name type="scientific">Guptibacillus hwajinpoensis</name>
    <dbReference type="NCBI Taxonomy" id="208199"/>
    <lineage>
        <taxon>Bacteria</taxon>
        <taxon>Bacillati</taxon>
        <taxon>Bacillota</taxon>
        <taxon>Bacilli</taxon>
        <taxon>Bacillales</taxon>
        <taxon>Guptibacillaceae</taxon>
        <taxon>Guptibacillus</taxon>
    </lineage>
</organism>
<feature type="transmembrane region" description="Helical" evidence="1">
    <location>
        <begin position="195"/>
        <end position="215"/>
    </location>
</feature>
<feature type="transmembrane region" description="Helical" evidence="1">
    <location>
        <begin position="70"/>
        <end position="90"/>
    </location>
</feature>
<accession>A0ABU0JZA7</accession>
<reference evidence="2" key="1">
    <citation type="submission" date="2023-07" db="EMBL/GenBank/DDBJ databases">
        <title>Genomic Encyclopedia of Type Strains, Phase IV (KMG-IV): sequencing the most valuable type-strain genomes for metagenomic binning, comparative biology and taxonomic classification.</title>
        <authorList>
            <person name="Goeker M."/>
        </authorList>
    </citation>
    <scope>NUCLEOTIDE SEQUENCE [LARGE SCALE GENOMIC DNA]</scope>
    <source>
        <strain evidence="2">JSM 076093</strain>
    </source>
</reference>
<proteinExistence type="predicted"/>
<feature type="transmembrane region" description="Helical" evidence="1">
    <location>
        <begin position="110"/>
        <end position="130"/>
    </location>
</feature>
<feature type="transmembrane region" description="Helical" evidence="1">
    <location>
        <begin position="12"/>
        <end position="34"/>
    </location>
</feature>
<dbReference type="RefSeq" id="WP_301550234.1">
    <property type="nucleotide sequence ID" value="NZ_JAQRMZ010000001.1"/>
</dbReference>
<sequence>MRRNKGTIFIKITVIFLIGISVAIISLPMADIILQHRLTLYFKPLMIVLLIMLILYSIKNYINQIDFFHPLIGFPVAYSLFFIFGSINFIDDPNINGFSLFKPMTLYIYIYWLIGLVCFYIGYLFFSLILKKESKVKSNKKRSNEKGLPNNNFPILILFGLGNVVYISIITKYGIPILANDVSQLRIDATSNGLFTTVLLSAYWCCMLLLFAHIIHSKIGRYKKIIFMALIVIMLIELYSLGNRGYIFGPLITMLFMYHFIKRKIEVHRLLLTGMGLFTLFGFMGLQRNISHFGEYYVSQLLNWGFKEEFLWLVPSYLYIRTPISTFREISTLIPESVEFQFGKQFLSPFASLLPGSNESTDLFFKKILELDFVGFGTPATLLGVFYSDLGILGIILGMFFVSLITFITYNNMIIKQTVESKIYYAYLLKVLFMSLYGSFFPYFIVLWIPILIKIAIDFSKVVSLKELPGKYVKTTNR</sequence>
<gene>
    <name evidence="2" type="ORF">QO000_001400</name>
</gene>